<keyword evidence="3" id="KW-1133">Transmembrane helix</keyword>
<accession>A0A0D6R8A5</accession>
<dbReference type="InterPro" id="IPR001907">
    <property type="entry name" value="ClpP"/>
</dbReference>
<dbReference type="GO" id="GO:0009536">
    <property type="term" value="C:plastid"/>
    <property type="evidence" value="ECO:0007669"/>
    <property type="project" value="UniProtKB-ARBA"/>
</dbReference>
<dbReference type="EMBL" id="GCKF01022478">
    <property type="protein sequence ID" value="JAG98558.1"/>
    <property type="molecule type" value="Transcribed_RNA"/>
</dbReference>
<proteinExistence type="inferred from homology"/>
<dbReference type="GO" id="GO:0004176">
    <property type="term" value="F:ATP-dependent peptidase activity"/>
    <property type="evidence" value="ECO:0007669"/>
    <property type="project" value="InterPro"/>
</dbReference>
<organism evidence="4">
    <name type="scientific">Araucaria cunninghamii</name>
    <name type="common">Hoop pine</name>
    <name type="synonym">Moreton Bay pine</name>
    <dbReference type="NCBI Taxonomy" id="56994"/>
    <lineage>
        <taxon>Eukaryota</taxon>
        <taxon>Viridiplantae</taxon>
        <taxon>Streptophyta</taxon>
        <taxon>Embryophyta</taxon>
        <taxon>Tracheophyta</taxon>
        <taxon>Spermatophyta</taxon>
        <taxon>Pinopsida</taxon>
        <taxon>Pinidae</taxon>
        <taxon>Conifers II</taxon>
        <taxon>Araucariales</taxon>
        <taxon>Araucariaceae</taxon>
        <taxon>Araucaria</taxon>
    </lineage>
</organism>
<name>A0A0D6R8A5_ARACU</name>
<dbReference type="PANTHER" id="PTHR10381">
    <property type="entry name" value="ATP-DEPENDENT CLP PROTEASE PROTEOLYTIC SUBUNIT"/>
    <property type="match status" value="1"/>
</dbReference>
<reference evidence="4" key="1">
    <citation type="submission" date="2015-03" db="EMBL/GenBank/DDBJ databases">
        <title>A transcriptome of Araucaria cunninghamii, an australian fine timber species.</title>
        <authorList>
            <person name="Jing Yi C.J.Y."/>
            <person name="Yin San L.Y.S."/>
            <person name="Abdul Karim S.S."/>
            <person name="Wan Azmi N.N."/>
            <person name="Hercus R.R."/>
            <person name="Croft L.L."/>
        </authorList>
    </citation>
    <scope>NUCLEOTIDE SEQUENCE</scope>
    <source>
        <strain evidence="4">MI0301</strain>
        <tissue evidence="4">Leaf</tissue>
    </source>
</reference>
<dbReference type="GO" id="GO:0006515">
    <property type="term" value="P:protein quality control for misfolded or incompletely synthesized proteins"/>
    <property type="evidence" value="ECO:0007669"/>
    <property type="project" value="TreeGrafter"/>
</dbReference>
<sequence>MASSACTATPKYTQRSFSLLSCPSKWAPNITRSRGRIFMSAPTSGRNESNELILPDPKLVTPENHSPVLPPLYNLLDAKMQSRSYEGERVRYSGGYRNRRRSSPPDIPSMMLDKFIVYIGMPLVSLVTELIIAQIVYLQWVDSTEPIKMYINSTGTTRADGETVALENEGFAIYDAMMAAANEIHTYAIGAAVGQAALLLAAGKKGRRYMLAHSTARLEEPRLPGTGQISAVDVKIKVEKQIRDRDMTVKLLAEHTGKSEEDVLKAMKYPRNMNPRKAIEFGLADKILWKGADNKKEAVTLEEWDKREGIEVVRPYNKAESGSS</sequence>
<evidence type="ECO:0000256" key="1">
    <source>
        <dbReference type="ARBA" id="ARBA00007039"/>
    </source>
</evidence>
<evidence type="ECO:0000313" key="4">
    <source>
        <dbReference type="EMBL" id="JAG98558.1"/>
    </source>
</evidence>
<dbReference type="InterPro" id="IPR029045">
    <property type="entry name" value="ClpP/crotonase-like_dom_sf"/>
</dbReference>
<protein>
    <recommendedName>
        <fullName evidence="2">ATP-dependent Clp protease proteolytic subunit</fullName>
    </recommendedName>
</protein>
<dbReference type="PANTHER" id="PTHR10381:SF6">
    <property type="entry name" value="ATP-DEPENDENT CLP PROTEASE PROTEOLYTIC SUBUNIT-RELATED PROTEIN 3, CHLOROPLASTIC"/>
    <property type="match status" value="1"/>
</dbReference>
<evidence type="ECO:0000256" key="3">
    <source>
        <dbReference type="SAM" id="Phobius"/>
    </source>
</evidence>
<comment type="similarity">
    <text evidence="1 2">Belongs to the peptidase S14 family.</text>
</comment>
<dbReference type="GO" id="GO:0051117">
    <property type="term" value="F:ATPase binding"/>
    <property type="evidence" value="ECO:0007669"/>
    <property type="project" value="TreeGrafter"/>
</dbReference>
<feature type="transmembrane region" description="Helical" evidence="3">
    <location>
        <begin position="184"/>
        <end position="202"/>
    </location>
</feature>
<dbReference type="GO" id="GO:0009368">
    <property type="term" value="C:endopeptidase Clp complex"/>
    <property type="evidence" value="ECO:0007669"/>
    <property type="project" value="TreeGrafter"/>
</dbReference>
<dbReference type="InterPro" id="IPR023562">
    <property type="entry name" value="ClpP/TepA"/>
</dbReference>
<dbReference type="AlphaFoldDB" id="A0A0D6R8A5"/>
<dbReference type="Gene3D" id="3.90.226.10">
    <property type="entry name" value="2-enoyl-CoA Hydratase, Chain A, domain 1"/>
    <property type="match status" value="1"/>
</dbReference>
<dbReference type="PRINTS" id="PR00127">
    <property type="entry name" value="CLPPROTEASEP"/>
</dbReference>
<dbReference type="CDD" id="cd07017">
    <property type="entry name" value="S14_ClpP_2"/>
    <property type="match status" value="1"/>
</dbReference>
<dbReference type="Pfam" id="PF00574">
    <property type="entry name" value="CLP_protease"/>
    <property type="match status" value="1"/>
</dbReference>
<feature type="transmembrane region" description="Helical" evidence="3">
    <location>
        <begin position="115"/>
        <end position="140"/>
    </location>
</feature>
<keyword evidence="3" id="KW-0812">Transmembrane</keyword>
<keyword evidence="3" id="KW-0472">Membrane</keyword>
<evidence type="ECO:0000256" key="2">
    <source>
        <dbReference type="RuleBase" id="RU003567"/>
    </source>
</evidence>
<dbReference type="SUPFAM" id="SSF52096">
    <property type="entry name" value="ClpP/crotonase"/>
    <property type="match status" value="1"/>
</dbReference>
<dbReference type="GO" id="GO:0004252">
    <property type="term" value="F:serine-type endopeptidase activity"/>
    <property type="evidence" value="ECO:0007669"/>
    <property type="project" value="InterPro"/>
</dbReference>